<name>A0AAJ6VZY9_9ACAR</name>
<evidence type="ECO:0000256" key="2">
    <source>
        <dbReference type="ARBA" id="ARBA00022980"/>
    </source>
</evidence>
<organism evidence="7 8">
    <name type="scientific">Galendromus occidentalis</name>
    <name type="common">western predatory mite</name>
    <dbReference type="NCBI Taxonomy" id="34638"/>
    <lineage>
        <taxon>Eukaryota</taxon>
        <taxon>Metazoa</taxon>
        <taxon>Ecdysozoa</taxon>
        <taxon>Arthropoda</taxon>
        <taxon>Chelicerata</taxon>
        <taxon>Arachnida</taxon>
        <taxon>Acari</taxon>
        <taxon>Parasitiformes</taxon>
        <taxon>Mesostigmata</taxon>
        <taxon>Gamasina</taxon>
        <taxon>Phytoseioidea</taxon>
        <taxon>Phytoseiidae</taxon>
        <taxon>Typhlodrominae</taxon>
        <taxon>Galendromus</taxon>
    </lineage>
</organism>
<evidence type="ECO:0000313" key="7">
    <source>
        <dbReference type="Proteomes" id="UP000694867"/>
    </source>
</evidence>
<dbReference type="KEGG" id="goe:100901793"/>
<dbReference type="Gene3D" id="3.30.390.110">
    <property type="match status" value="1"/>
</dbReference>
<dbReference type="RefSeq" id="XP_018496510.1">
    <property type="nucleotide sequence ID" value="XM_018640994.1"/>
</dbReference>
<dbReference type="GeneID" id="100901793"/>
<feature type="domain" description="Ribosomal eL28/Mak16" evidence="6">
    <location>
        <begin position="6"/>
        <end position="122"/>
    </location>
</feature>
<keyword evidence="7" id="KW-1185">Reference proteome</keyword>
<protein>
    <recommendedName>
        <fullName evidence="4">Large ribosomal subunit protein eL28</fullName>
    </recommendedName>
    <alternativeName>
        <fullName evidence="5">60S ribosomal protein L28</fullName>
    </alternativeName>
</protein>
<evidence type="ECO:0000256" key="4">
    <source>
        <dbReference type="ARBA" id="ARBA00035223"/>
    </source>
</evidence>
<dbReference type="RefSeq" id="XP_018496509.1">
    <property type="nucleotide sequence ID" value="XM_018640993.1"/>
</dbReference>
<evidence type="ECO:0000256" key="3">
    <source>
        <dbReference type="ARBA" id="ARBA00023274"/>
    </source>
</evidence>
<evidence type="ECO:0000313" key="10">
    <source>
        <dbReference type="RefSeq" id="XP_018496510.1"/>
    </source>
</evidence>
<reference evidence="8 9" key="1">
    <citation type="submission" date="2025-04" db="UniProtKB">
        <authorList>
            <consortium name="RefSeq"/>
        </authorList>
    </citation>
    <scope>IDENTIFICATION</scope>
</reference>
<dbReference type="Proteomes" id="UP000694867">
    <property type="component" value="Unplaced"/>
</dbReference>
<evidence type="ECO:0000259" key="6">
    <source>
        <dbReference type="Pfam" id="PF01778"/>
    </source>
</evidence>
<evidence type="ECO:0000313" key="9">
    <source>
        <dbReference type="RefSeq" id="XP_018496509.1"/>
    </source>
</evidence>
<comment type="similarity">
    <text evidence="1">Belongs to the eukaryotic ribosomal protein eL28 family.</text>
</comment>
<evidence type="ECO:0000256" key="1">
    <source>
        <dbReference type="ARBA" id="ARBA00007926"/>
    </source>
</evidence>
<gene>
    <name evidence="8 9 10" type="primary">LOC100901793</name>
</gene>
<dbReference type="GO" id="GO:1990904">
    <property type="term" value="C:ribonucleoprotein complex"/>
    <property type="evidence" value="ECO:0007669"/>
    <property type="project" value="UniProtKB-KW"/>
</dbReference>
<dbReference type="AlphaFoldDB" id="A0AAJ6VZY9"/>
<keyword evidence="3" id="KW-0687">Ribonucleoprotein</keyword>
<dbReference type="RefSeq" id="XP_003747307.1">
    <property type="nucleotide sequence ID" value="XM_003747259.2"/>
</dbReference>
<dbReference type="GO" id="GO:0003735">
    <property type="term" value="F:structural constituent of ribosome"/>
    <property type="evidence" value="ECO:0007669"/>
    <property type="project" value="InterPro"/>
</dbReference>
<dbReference type="GO" id="GO:0006412">
    <property type="term" value="P:translation"/>
    <property type="evidence" value="ECO:0007669"/>
    <property type="project" value="InterPro"/>
</dbReference>
<accession>A0AAJ6VZY9</accession>
<dbReference type="InterPro" id="IPR002672">
    <property type="entry name" value="Ribosomal_eL28"/>
</dbReference>
<keyword evidence="2 8" id="KW-0689">Ribosomal protein</keyword>
<dbReference type="GO" id="GO:0005840">
    <property type="term" value="C:ribosome"/>
    <property type="evidence" value="ECO:0007669"/>
    <property type="project" value="UniProtKB-KW"/>
</dbReference>
<evidence type="ECO:0000313" key="8">
    <source>
        <dbReference type="RefSeq" id="XP_003747307.1"/>
    </source>
</evidence>
<dbReference type="InterPro" id="IPR029004">
    <property type="entry name" value="Ribosomal_eL28/Mak16"/>
</dbReference>
<evidence type="ECO:0000256" key="5">
    <source>
        <dbReference type="ARBA" id="ARBA00035330"/>
    </source>
</evidence>
<dbReference type="Pfam" id="PF01778">
    <property type="entry name" value="Ribosomal_L28e"/>
    <property type="match status" value="1"/>
</dbReference>
<proteinExistence type="inferred from homology"/>
<sequence>MASADLCWQIMRVQSCHIVKKPQCSKWFSTDPLNPKNVHVRKFSGLSQKKALTVAANPKGKGVVLVAKTKNFKLNRPSKSLQQIPLTKHMRRINKAINGISKAYGRSDLSLTLKRRATALIKAQKKAAKVSPVKKE</sequence>
<dbReference type="PANTHER" id="PTHR10544">
    <property type="entry name" value="60S RIBOSOMAL PROTEIN L28"/>
    <property type="match status" value="1"/>
</dbReference>